<dbReference type="PANTHER" id="PTHR35179:SF2">
    <property type="entry name" value="START DOMAIN-CONTAINING PROTEIN"/>
    <property type="match status" value="1"/>
</dbReference>
<evidence type="ECO:0000256" key="1">
    <source>
        <dbReference type="SAM" id="MobiDB-lite"/>
    </source>
</evidence>
<reference evidence="2" key="1">
    <citation type="submission" date="2020-01" db="EMBL/GenBank/DDBJ databases">
        <authorList>
            <consortium name="DOE Joint Genome Institute"/>
            <person name="Haridas S."/>
            <person name="Albert R."/>
            <person name="Binder M."/>
            <person name="Bloem J."/>
            <person name="Labutti K."/>
            <person name="Salamov A."/>
            <person name="Andreopoulos B."/>
            <person name="Baker S.E."/>
            <person name="Barry K."/>
            <person name="Bills G."/>
            <person name="Bluhm B.H."/>
            <person name="Cannon C."/>
            <person name="Castanera R."/>
            <person name="Culley D.E."/>
            <person name="Daum C."/>
            <person name="Ezra D."/>
            <person name="Gonzalez J.B."/>
            <person name="Henrissat B."/>
            <person name="Kuo A."/>
            <person name="Liang C."/>
            <person name="Lipzen A."/>
            <person name="Lutzoni F."/>
            <person name="Magnuson J."/>
            <person name="Mondo S."/>
            <person name="Nolan M."/>
            <person name="Ohm R."/>
            <person name="Pangilinan J."/>
            <person name="Park H.-J."/>
            <person name="Ramirez L."/>
            <person name="Alfaro M."/>
            <person name="Sun H."/>
            <person name="Tritt A."/>
            <person name="Yoshinaga Y."/>
            <person name="Zwiers L.-H."/>
            <person name="Turgeon B.G."/>
            <person name="Goodwin S.B."/>
            <person name="Spatafora J.W."/>
            <person name="Crous P.W."/>
            <person name="Grigoriev I.V."/>
        </authorList>
    </citation>
    <scope>NUCLEOTIDE SEQUENCE</scope>
    <source>
        <strain evidence="2">IPT5</strain>
    </source>
</reference>
<feature type="region of interest" description="Disordered" evidence="1">
    <location>
        <begin position="431"/>
        <end position="459"/>
    </location>
</feature>
<dbReference type="AlphaFoldDB" id="A0A6A7BDG0"/>
<gene>
    <name evidence="2" type="ORF">T440DRAFT_389859</name>
</gene>
<name>A0A6A7BDG0_9PLEO</name>
<dbReference type="Proteomes" id="UP000799423">
    <property type="component" value="Unassembled WGS sequence"/>
</dbReference>
<organism evidence="2 3">
    <name type="scientific">Plenodomus tracheiphilus IPT5</name>
    <dbReference type="NCBI Taxonomy" id="1408161"/>
    <lineage>
        <taxon>Eukaryota</taxon>
        <taxon>Fungi</taxon>
        <taxon>Dikarya</taxon>
        <taxon>Ascomycota</taxon>
        <taxon>Pezizomycotina</taxon>
        <taxon>Dothideomycetes</taxon>
        <taxon>Pleosporomycetidae</taxon>
        <taxon>Pleosporales</taxon>
        <taxon>Pleosporineae</taxon>
        <taxon>Leptosphaeriaceae</taxon>
        <taxon>Plenodomus</taxon>
    </lineage>
</organism>
<dbReference type="EMBL" id="MU006295">
    <property type="protein sequence ID" value="KAF2853410.1"/>
    <property type="molecule type" value="Genomic_DNA"/>
</dbReference>
<proteinExistence type="predicted"/>
<feature type="region of interest" description="Disordered" evidence="1">
    <location>
        <begin position="1"/>
        <end position="32"/>
    </location>
</feature>
<evidence type="ECO:0008006" key="4">
    <source>
        <dbReference type="Google" id="ProtNLM"/>
    </source>
</evidence>
<feature type="compositionally biased region" description="Low complexity" evidence="1">
    <location>
        <begin position="1"/>
        <end position="14"/>
    </location>
</feature>
<evidence type="ECO:0000313" key="2">
    <source>
        <dbReference type="EMBL" id="KAF2853410.1"/>
    </source>
</evidence>
<sequence>MLSSPSSSRGGFAPRRGRGGWNRPSAKKWEPVKLDTDAHPLGELLQTVQGSDLKLVNASTDVSIDDCRYVASYNWLSDATTATIIAGRPPRWTPLQTPQRLKEDSGQYFRDPNAARCPEYPMAPVVKAILQQNPALDAGSIDLVACGSTLGNLLRFVRGIDKPFRFNVQVIGDTVFFIRKENDPKELIKDVRGFGHTFPDAYTTWDNDVKNSETHQRIVQYVFAGLKCFVRFEVDGYLKDRTAGGGSGDKVNLRSPTGPFSANDLSQAFGNATIGTASAIAKASNGSFNTTLRGSEIPQGSIFDLKTRSGKYKKDIDMSDMYPLLWIKQIPNFIVAYHDGAGLFQDIRVQDVRADVQRWEKENIDCIRRLSSLLNIIIDIARKDDKVLLEVISQKVNVLQIRRQHGQGMQALPVALQNEWLATSGGVSVEDDDLSSDTNAGHDAVYDSEEDWKFGSDDEEPDYTACSAEDCGYCGKCTY</sequence>
<accession>A0A6A7BDG0</accession>
<keyword evidence="3" id="KW-1185">Reference proteome</keyword>
<dbReference type="OrthoDB" id="5393654at2759"/>
<evidence type="ECO:0000313" key="3">
    <source>
        <dbReference type="Proteomes" id="UP000799423"/>
    </source>
</evidence>
<dbReference type="PANTHER" id="PTHR35179">
    <property type="entry name" value="PROTEIN CBG02620"/>
    <property type="match status" value="1"/>
</dbReference>
<protein>
    <recommendedName>
        <fullName evidence="4">Geranylgeranyl pyrophosphate synthetase</fullName>
    </recommendedName>
</protein>